<protein>
    <submittedName>
        <fullName evidence="3">Polynucleotide kinase-phosphatase</fullName>
    </submittedName>
</protein>
<dbReference type="CDD" id="cd07423">
    <property type="entry name" value="MPP_Prp_like"/>
    <property type="match status" value="1"/>
</dbReference>
<evidence type="ECO:0000259" key="1">
    <source>
        <dbReference type="Pfam" id="PF00149"/>
    </source>
</evidence>
<dbReference type="SUPFAM" id="SSF56091">
    <property type="entry name" value="DNA ligase/mRNA capping enzyme, catalytic domain"/>
    <property type="match status" value="1"/>
</dbReference>
<dbReference type="InterPro" id="IPR004843">
    <property type="entry name" value="Calcineurin-like_PHP"/>
</dbReference>
<dbReference type="InterPro" id="IPR027417">
    <property type="entry name" value="P-loop_NTPase"/>
</dbReference>
<proteinExistence type="predicted"/>
<dbReference type="SUPFAM" id="SSF52540">
    <property type="entry name" value="P-loop containing nucleoside triphosphate hydrolases"/>
    <property type="match status" value="1"/>
</dbReference>
<feature type="domain" description="Polynucleotide kinase-phosphatase ligase" evidence="2">
    <location>
        <begin position="487"/>
        <end position="868"/>
    </location>
</feature>
<dbReference type="Gene3D" id="3.60.21.10">
    <property type="match status" value="1"/>
</dbReference>
<evidence type="ECO:0000313" key="4">
    <source>
        <dbReference type="Proteomes" id="UP000503540"/>
    </source>
</evidence>
<dbReference type="PANTHER" id="PTHR42850:SF7">
    <property type="entry name" value="BIS(5'-NUCLEOSYL)-TETRAPHOSPHATASE PRPE [ASYMMETRICAL]"/>
    <property type="match status" value="1"/>
</dbReference>
<evidence type="ECO:0000259" key="2">
    <source>
        <dbReference type="Pfam" id="PF16542"/>
    </source>
</evidence>
<dbReference type="GO" id="GO:0016791">
    <property type="term" value="F:phosphatase activity"/>
    <property type="evidence" value="ECO:0007669"/>
    <property type="project" value="TreeGrafter"/>
</dbReference>
<feature type="domain" description="Calcineurin-like phosphoesterase" evidence="1">
    <location>
        <begin position="190"/>
        <end position="385"/>
    </location>
</feature>
<dbReference type="Pfam" id="PF13671">
    <property type="entry name" value="AAA_33"/>
    <property type="match status" value="1"/>
</dbReference>
<dbReference type="InterPro" id="IPR032380">
    <property type="entry name" value="PNKP_ligase_dom"/>
</dbReference>
<name>A0A6G9YAR8_9NOCA</name>
<dbReference type="RefSeq" id="WP_167473189.1">
    <property type="nucleotide sequence ID" value="NZ_CP046172.1"/>
</dbReference>
<dbReference type="GO" id="GO:0005737">
    <property type="term" value="C:cytoplasm"/>
    <property type="evidence" value="ECO:0007669"/>
    <property type="project" value="TreeGrafter"/>
</dbReference>
<dbReference type="InterPro" id="IPR029052">
    <property type="entry name" value="Metallo-depent_PP-like"/>
</dbReference>
<dbReference type="AlphaFoldDB" id="A0A6G9YAR8"/>
<dbReference type="PANTHER" id="PTHR42850">
    <property type="entry name" value="METALLOPHOSPHOESTERASE"/>
    <property type="match status" value="1"/>
</dbReference>
<dbReference type="Gene3D" id="3.30.470.30">
    <property type="entry name" value="DNA ligase/mRNA capping enzyme"/>
    <property type="match status" value="2"/>
</dbReference>
<dbReference type="InterPro" id="IPR041780">
    <property type="entry name" value="MPP_PrpE-like"/>
</dbReference>
<dbReference type="Proteomes" id="UP000503540">
    <property type="component" value="Chromosome"/>
</dbReference>
<evidence type="ECO:0000313" key="3">
    <source>
        <dbReference type="EMBL" id="QIS10177.1"/>
    </source>
</evidence>
<dbReference type="Pfam" id="PF16542">
    <property type="entry name" value="PNKP_ligase"/>
    <property type="match status" value="1"/>
</dbReference>
<dbReference type="NCBIfam" id="TIGR04075">
    <property type="entry name" value="bacter_Pnkp"/>
    <property type="match status" value="1"/>
</dbReference>
<dbReference type="SUPFAM" id="SSF56300">
    <property type="entry name" value="Metallo-dependent phosphatases"/>
    <property type="match status" value="1"/>
</dbReference>
<dbReference type="InterPro" id="IPR024028">
    <property type="entry name" value="PNKP_bac"/>
</dbReference>
<sequence length="873" mass="94907">MTALPSDGRELTIPELSLVVLVGSTGSGKSTFARKHFRATSVVSSDACRGIVSDDENDQTATPDAFALLHHITGVRLRRGLRTVVDATNVQPRSRQELVQVARAHDVLPVAIVLDVPDSVCLERNSTRPDRKDLDRHVVLRQQRELRRGLRGLEREGFRKVYVLRGVAEIDSATITYEKSWNDRRELTGPFDVIGDVHGCRAELETLLGELGYRLLRDESGRAVGAAHPEGRTAVFVGDLVDRGPDTPGVLRLVMGMAAAGTALCVTGNHEHKLVRALDGRQVNVAHGLAESLAQLEVQDEDFRKAAHEFCRGLVSHYVLDGGKLVVAHAGLKEEYHGRASGRVRSFAMYGESTGETDEFGLPVRYPWADDYRGRATVLYGHTPVTELQWVNNTMCLDTGAVFGGRLSALRYPEREPVSVAAQEVWYEPVRPLRATAVSDAASVVTRAGGVVHRERGVLDLDDVIGRRVVQTSHHGRIGVQEENASAALEVMSRFAIDPRWLVYLPPTMAPCATSPRDGLLEHPAEAFGYYRAEGVARAVCEEKHMGSRAVVVVARSALAARTRFGVTDGATGVVYTRTGRPFFDDAAQTEALLARVRAAAESAGLFDELATEWLLLDAELMPWSAKAVGLLRDQYAAVGAAARASLGGASAVLAEAAARGLDVAELAARTAAREADAHAFTSAYGRYCWPVDGLSGLRVAPFQILAAEGVNYALRDHDWHLTRIDRLVAADPDLCAPTRRVLVDLADPDSETAATAWWTELTAAGGEGMVVKPLGGAGSALSTAEGRLVQPGVKCRGPEYLRIIYGPEYLREDNLRRLRTRGLGRKRSMALREYALGLEALDRFVAGEPLWRVHEAVFAVLALESEPVDPRL</sequence>
<dbReference type="GO" id="GO:0016301">
    <property type="term" value="F:kinase activity"/>
    <property type="evidence" value="ECO:0007669"/>
    <property type="project" value="UniProtKB-KW"/>
</dbReference>
<organism evidence="3 4">
    <name type="scientific">Nocardia arthritidis</name>
    <dbReference type="NCBI Taxonomy" id="228602"/>
    <lineage>
        <taxon>Bacteria</taxon>
        <taxon>Bacillati</taxon>
        <taxon>Actinomycetota</taxon>
        <taxon>Actinomycetes</taxon>
        <taxon>Mycobacteriales</taxon>
        <taxon>Nocardiaceae</taxon>
        <taxon>Nocardia</taxon>
    </lineage>
</organism>
<dbReference type="EMBL" id="CP046172">
    <property type="protein sequence ID" value="QIS10177.1"/>
    <property type="molecule type" value="Genomic_DNA"/>
</dbReference>
<keyword evidence="3" id="KW-0418">Kinase</keyword>
<keyword evidence="4" id="KW-1185">Reference proteome</keyword>
<keyword evidence="3" id="KW-0808">Transferase</keyword>
<reference evidence="3 4" key="1">
    <citation type="journal article" date="2019" name="ACS Chem. Biol.">
        <title>Identification and Mobilization of a Cryptic Antibiotic Biosynthesis Gene Locus from a Human-Pathogenic Nocardia Isolate.</title>
        <authorList>
            <person name="Herisse M."/>
            <person name="Ishida K."/>
            <person name="Porter J.L."/>
            <person name="Howden B."/>
            <person name="Hertweck C."/>
            <person name="Stinear T.P."/>
            <person name="Pidot S.J."/>
        </authorList>
    </citation>
    <scope>NUCLEOTIDE SEQUENCE [LARGE SCALE GENOMIC DNA]</scope>
    <source>
        <strain evidence="3 4">AUSMDU00012717</strain>
    </source>
</reference>
<dbReference type="Pfam" id="PF00149">
    <property type="entry name" value="Metallophos"/>
    <property type="match status" value="1"/>
</dbReference>
<gene>
    <name evidence="3" type="ORF">F5544_11425</name>
</gene>
<dbReference type="Gene3D" id="3.40.50.300">
    <property type="entry name" value="P-loop containing nucleotide triphosphate hydrolases"/>
    <property type="match status" value="1"/>
</dbReference>
<accession>A0A6G9YAR8</accession>
<dbReference type="KEGG" id="nah:F5544_11425"/>
<dbReference type="InterPro" id="IPR050126">
    <property type="entry name" value="Ap4A_hydrolase"/>
</dbReference>